<dbReference type="GO" id="GO:1990716">
    <property type="term" value="C:axonemal central apparatus"/>
    <property type="evidence" value="ECO:0007669"/>
    <property type="project" value="TreeGrafter"/>
</dbReference>
<dbReference type="GO" id="GO:1904158">
    <property type="term" value="P:axonemal central apparatus assembly"/>
    <property type="evidence" value="ECO:0007669"/>
    <property type="project" value="TreeGrafter"/>
</dbReference>
<dbReference type="GO" id="GO:0003351">
    <property type="term" value="P:epithelial cilium movement involved in extracellular fluid movement"/>
    <property type="evidence" value="ECO:0007669"/>
    <property type="project" value="TreeGrafter"/>
</dbReference>
<name>A0A482XIA3_LAOST</name>
<feature type="region of interest" description="Disordered" evidence="1">
    <location>
        <begin position="178"/>
        <end position="197"/>
    </location>
</feature>
<evidence type="ECO:0000313" key="2">
    <source>
        <dbReference type="EMBL" id="RZF45775.1"/>
    </source>
</evidence>
<dbReference type="InterPro" id="IPR026173">
    <property type="entry name" value="SPAG17"/>
</dbReference>
<gene>
    <name evidence="2" type="ORF">LSTR_LSTR014527</name>
</gene>
<dbReference type="PANTHER" id="PTHR21963:SF1">
    <property type="entry name" value="SPERM-ASSOCIATED ANTIGEN 17"/>
    <property type="match status" value="1"/>
</dbReference>
<dbReference type="STRING" id="195883.A0A482XIA3"/>
<accession>A0A482XIA3</accession>
<dbReference type="Proteomes" id="UP000291343">
    <property type="component" value="Unassembled WGS sequence"/>
</dbReference>
<keyword evidence="3" id="KW-1185">Reference proteome</keyword>
<proteinExistence type="predicted"/>
<organism evidence="2 3">
    <name type="scientific">Laodelphax striatellus</name>
    <name type="common">Small brown planthopper</name>
    <name type="synonym">Delphax striatella</name>
    <dbReference type="NCBI Taxonomy" id="195883"/>
    <lineage>
        <taxon>Eukaryota</taxon>
        <taxon>Metazoa</taxon>
        <taxon>Ecdysozoa</taxon>
        <taxon>Arthropoda</taxon>
        <taxon>Hexapoda</taxon>
        <taxon>Insecta</taxon>
        <taxon>Pterygota</taxon>
        <taxon>Neoptera</taxon>
        <taxon>Paraneoptera</taxon>
        <taxon>Hemiptera</taxon>
        <taxon>Auchenorrhyncha</taxon>
        <taxon>Fulgoroidea</taxon>
        <taxon>Delphacidae</taxon>
        <taxon>Criomorphinae</taxon>
        <taxon>Laodelphax</taxon>
    </lineage>
</organism>
<protein>
    <submittedName>
        <fullName evidence="2">Uncharacterized protein</fullName>
    </submittedName>
</protein>
<reference evidence="2 3" key="1">
    <citation type="journal article" date="2017" name="Gigascience">
        <title>Genome sequence of the small brown planthopper, Laodelphax striatellus.</title>
        <authorList>
            <person name="Zhu J."/>
            <person name="Jiang F."/>
            <person name="Wang X."/>
            <person name="Yang P."/>
            <person name="Bao Y."/>
            <person name="Zhao W."/>
            <person name="Wang W."/>
            <person name="Lu H."/>
            <person name="Wang Q."/>
            <person name="Cui N."/>
            <person name="Li J."/>
            <person name="Chen X."/>
            <person name="Luo L."/>
            <person name="Yu J."/>
            <person name="Kang L."/>
            <person name="Cui F."/>
        </authorList>
    </citation>
    <scope>NUCLEOTIDE SEQUENCE [LARGE SCALE GENOMIC DNA]</scope>
    <source>
        <strain evidence="2">Lst14</strain>
    </source>
</reference>
<dbReference type="PANTHER" id="PTHR21963">
    <property type="entry name" value="PF6"/>
    <property type="match status" value="1"/>
</dbReference>
<dbReference type="InParanoid" id="A0A482XIA3"/>
<dbReference type="GO" id="GO:0005576">
    <property type="term" value="C:extracellular region"/>
    <property type="evidence" value="ECO:0007669"/>
    <property type="project" value="GOC"/>
</dbReference>
<dbReference type="EMBL" id="QKKF02008153">
    <property type="protein sequence ID" value="RZF45775.1"/>
    <property type="molecule type" value="Genomic_DNA"/>
</dbReference>
<dbReference type="OrthoDB" id="6622126at2759"/>
<evidence type="ECO:0000313" key="3">
    <source>
        <dbReference type="Proteomes" id="UP000291343"/>
    </source>
</evidence>
<sequence length="1585" mass="182456">MAPKKKTKSARSTKDDKTADPWVQELIGKTINEDGWRCNVTIMFESDSSVSFYNKLLTIYCADKSNVLRNSLKIISYSDLKQSIIFDQAVETGDPSKVKPYNKLCTHLNAIMQSANSSDKNQFSRLLASFIKYKILQSKDESIIRQILIEEFKQKEKVDEEDKRIMFEECLAKADHQQVKTKKNPASKKLSQKDGRKTGIKKETRKFTTILKRGQEVLNAIHIEDEPENGVQMYVVLTGFLEPNLPLELTALGVPLVGVLKVNKVSLSTSSSSQVDDQSEIIKQLKLDEYLFDSNPTQDNEIVNQLCIDFWRDFFVLLLDRKNYDKFENIIFYPFSVIIRQDADMNNAITNLSEQVYDNTAQVQYNLSEIINERFVYLDGLKQINVEDIISKDSINFNEYNRLLDSIPQDCVEVNHILEAILQQITKTTATHEDYYVFEEVEQLSSRGPDDDEDVKKNSIISRDLELSTIGCLISRLEEIHDLASKPDSETLGKIDEQGNVLDYEDKLEIRMNRHHENDRNRNFEGDAIQLLKMFWRKRLGIDNNCSEDNHHIYIHETPINKSTNNNHMSINSRTISLDMHAQTEGLSLKKNYFSNKNRGSLFRNKSLEFCKYNNGINNVVDENYFENLCSIPCGHINAVIEDKIMNFCFDALNTHHNNEDLPAVFDGSENVNEANRCGKFCYTEMHPKILVQNLFESIEDHACLDIETKINKQGWQNLRFHTLCCLSERTLAGSLRTTDVCLRDYFDFIVPESAAPQTDLATPESSMESAIIETDNNNQYNIDQWCLDEDLIDSNSLKSSKAVAKNTNAHETPAEASDQADNGITQPVAESCNNEKFLDAFELGSSRYLNFTEKFRQFRFSKTFTTKIRILSDSFNNNDCISIEPSIGDYTLYMYVRLRQKMHSINTKFHIRHRSGMIVYFERASAAITNQDSGLLLNPAVQSSFNMKRKSISENSFSTRTLNNEQQKQLSYRFSLSWPSCMHLDFFNGKHMCPAYIRQWYSVPNKHTDDEEMRCYTQNGEILKFMKDESVIVYYPNGKIYHHMLTRSSSTSFRNSKSFGTNSQKIFEGENDEYDYTGKESNSIHECEQTFQDFTNGTLKTELSNGVVVTHTYNGDLVVDFPDGSRITSLLECELQVVVDDDTIFENHSSSNDGNDCDEEFVVISAHYLIEHAYFASVSSNRFGNEMKVGLPHGLSISIDSENDRFLVNLSDESRIEVEKSEIIVFDGNSLRSSVLLSNIQEYSSTYPQFDRYEFFNCKVDSKCVLVVDSWGDISADHLYFRENCTNEFDNTYYIVRNDLSGYKIYPSDFETKLDQLTGNKQQCVINKSVNSGHKSALFIQPSEASREWKMNFQSYNTFQRSQSTVDCCRFSWLNPISIVRNEKLPIIIDESPQLLTIGLLQWFKSREQCNESKSANRNKIIHNAIIRDNDYRAAMEIYSSGDQCFPSERHQVIDQAEAIVSQTLKRAQSFFSRREKLNKINRYKQLLKHDKYCKYFDTKVGMSFLIADEIVTHVLSKFRPREIGKFISSSVTEELIKIAIDKAELQKINREIGKLISSSVYEELIENVIEKAELQGIHSDMIG</sequence>
<comment type="caution">
    <text evidence="2">The sequence shown here is derived from an EMBL/GenBank/DDBJ whole genome shotgun (WGS) entry which is preliminary data.</text>
</comment>
<evidence type="ECO:0000256" key="1">
    <source>
        <dbReference type="SAM" id="MobiDB-lite"/>
    </source>
</evidence>